<keyword evidence="1" id="KW-0793">Thylakoid</keyword>
<dbReference type="Gene3D" id="1.20.120.290">
    <property type="entry name" value="Oxygen-evolving enhancer protein 3 (PsbQ), four-helix up-down bundle"/>
    <property type="match status" value="1"/>
</dbReference>
<sequence>MNGEMNGALCALALLCAPLAGALIPPMADGTLPTFSSQLSTSTTFVHMQPSTPTALGASFENGCNDDSTVDRSADLSARTRRSVLASGVAAAAASSSSLLGIFSVDPRPAFAAYGDSSTMELPNYIEFLIEKNKKDDPDKILYKGADSEVQLRRLLEASSRLPEIPGLASAKKWSQVQGVLTGPLGTLIQTMNTVGKDSTEAKKAAALVKQDVLAISQEASKKSEAGCVKATEAATRDLEAFVKLVF</sequence>
<keyword evidence="2" id="KW-0732">Signal</keyword>
<feature type="chain" id="PRO_5030807029" evidence="2">
    <location>
        <begin position="23"/>
        <end position="247"/>
    </location>
</feature>
<evidence type="ECO:0000313" key="3">
    <source>
        <dbReference type="EMBL" id="CAE2232499.1"/>
    </source>
</evidence>
<organism evidence="3">
    <name type="scientific">Odontella aurita</name>
    <dbReference type="NCBI Taxonomy" id="265563"/>
    <lineage>
        <taxon>Eukaryota</taxon>
        <taxon>Sar</taxon>
        <taxon>Stramenopiles</taxon>
        <taxon>Ochrophyta</taxon>
        <taxon>Bacillariophyta</taxon>
        <taxon>Mediophyceae</taxon>
        <taxon>Biddulphiophycidae</taxon>
        <taxon>Eupodiscales</taxon>
        <taxon>Odontellaceae</taxon>
        <taxon>Odontella</taxon>
    </lineage>
</organism>
<reference evidence="3" key="1">
    <citation type="submission" date="2021-01" db="EMBL/GenBank/DDBJ databases">
        <authorList>
            <person name="Corre E."/>
            <person name="Pelletier E."/>
            <person name="Niang G."/>
            <person name="Scheremetjew M."/>
            <person name="Finn R."/>
            <person name="Kale V."/>
            <person name="Holt S."/>
            <person name="Cochrane G."/>
            <person name="Meng A."/>
            <person name="Brown T."/>
            <person name="Cohen L."/>
        </authorList>
    </citation>
    <scope>NUCLEOTIDE SEQUENCE</scope>
    <source>
        <strain evidence="3">Isolate 1302-5</strain>
    </source>
</reference>
<accession>A0A7S4IKU1</accession>
<protein>
    <submittedName>
        <fullName evidence="3">Uncharacterized protein</fullName>
    </submittedName>
</protein>
<gene>
    <name evidence="3" type="ORF">OAUR00152_LOCUS12499</name>
</gene>
<dbReference type="EMBL" id="HBKQ01018439">
    <property type="protein sequence ID" value="CAE2232499.1"/>
    <property type="molecule type" value="Transcribed_RNA"/>
</dbReference>
<name>A0A7S4IKU1_9STRA</name>
<proteinExistence type="predicted"/>
<evidence type="ECO:0000256" key="1">
    <source>
        <dbReference type="ARBA" id="ARBA00023078"/>
    </source>
</evidence>
<feature type="signal peptide" evidence="2">
    <location>
        <begin position="1"/>
        <end position="22"/>
    </location>
</feature>
<dbReference type="SUPFAM" id="SSF101112">
    <property type="entry name" value="Oxygen-evolving enhancer protein 3"/>
    <property type="match status" value="1"/>
</dbReference>
<dbReference type="InterPro" id="IPR023222">
    <property type="entry name" value="PsbQ-like_dom_sf"/>
</dbReference>
<evidence type="ECO:0000256" key="2">
    <source>
        <dbReference type="SAM" id="SignalP"/>
    </source>
</evidence>
<dbReference type="AlphaFoldDB" id="A0A7S4IKU1"/>